<feature type="binding site" evidence="11">
    <location>
        <begin position="9"/>
        <end position="10"/>
    </location>
    <ligand>
        <name>substrate</name>
    </ligand>
</feature>
<dbReference type="EMBL" id="QJKK01000003">
    <property type="protein sequence ID" value="RAL25601.1"/>
    <property type="molecule type" value="Genomic_DNA"/>
</dbReference>
<dbReference type="GO" id="GO:0004452">
    <property type="term" value="F:isopentenyl-diphosphate delta-isomerase activity"/>
    <property type="evidence" value="ECO:0007669"/>
    <property type="project" value="UniProtKB-UniRule"/>
</dbReference>
<feature type="binding site" evidence="11">
    <location>
        <begin position="95"/>
        <end position="97"/>
    </location>
    <ligand>
        <name>substrate</name>
    </ligand>
</feature>
<proteinExistence type="inferred from homology"/>
<comment type="cofactor">
    <cofactor evidence="11">
        <name>Mg(2+)</name>
        <dbReference type="ChEBI" id="CHEBI:18420"/>
    </cofactor>
</comment>
<evidence type="ECO:0000256" key="10">
    <source>
        <dbReference type="ARBA" id="ARBA00025810"/>
    </source>
</evidence>
<dbReference type="GO" id="GO:0016491">
    <property type="term" value="F:oxidoreductase activity"/>
    <property type="evidence" value="ECO:0007669"/>
    <property type="project" value="InterPro"/>
</dbReference>
<dbReference type="SUPFAM" id="SSF51395">
    <property type="entry name" value="FMN-linked oxidoreductases"/>
    <property type="match status" value="1"/>
</dbReference>
<protein>
    <recommendedName>
        <fullName evidence="11">Isopentenyl-diphosphate delta-isomerase</fullName>
        <shortName evidence="11">IPP isomerase</shortName>
        <ecNumber evidence="11">5.3.3.2</ecNumber>
    </recommendedName>
    <alternativeName>
        <fullName evidence="11">Isopentenyl diphosphate:dimethylallyl diphosphate isomerase</fullName>
    </alternativeName>
    <alternativeName>
        <fullName evidence="11">Isopentenyl pyrophosphate isomerase</fullName>
    </alternativeName>
    <alternativeName>
        <fullName evidence="11">Type 2 isopentenyl diphosphate isomerase</fullName>
        <shortName evidence="11">IDI-2</shortName>
    </alternativeName>
</protein>
<dbReference type="CDD" id="cd02811">
    <property type="entry name" value="IDI-2_FMN"/>
    <property type="match status" value="1"/>
</dbReference>
<comment type="catalytic activity">
    <reaction evidence="11">
        <text>isopentenyl diphosphate = dimethylallyl diphosphate</text>
        <dbReference type="Rhea" id="RHEA:23284"/>
        <dbReference type="ChEBI" id="CHEBI:57623"/>
        <dbReference type="ChEBI" id="CHEBI:128769"/>
        <dbReference type="EC" id="5.3.3.2"/>
    </reaction>
</comment>
<dbReference type="HAMAP" id="MF_00354">
    <property type="entry name" value="Idi_2"/>
    <property type="match status" value="1"/>
</dbReference>
<keyword evidence="8 11" id="KW-0414">Isoprene biosynthesis</keyword>
<dbReference type="GO" id="GO:0070402">
    <property type="term" value="F:NADPH binding"/>
    <property type="evidence" value="ECO:0007669"/>
    <property type="project" value="UniProtKB-UniRule"/>
</dbReference>
<evidence type="ECO:0000256" key="11">
    <source>
        <dbReference type="HAMAP-Rule" id="MF_00354"/>
    </source>
</evidence>
<keyword evidence="2 11" id="KW-0963">Cytoplasm</keyword>
<gene>
    <name evidence="11" type="primary">fni</name>
    <name evidence="13" type="ORF">DL897_05850</name>
</gene>
<comment type="subcellular location">
    <subcellularLocation>
        <location evidence="11">Cytoplasm</location>
    </subcellularLocation>
</comment>
<evidence type="ECO:0000256" key="7">
    <source>
        <dbReference type="ARBA" id="ARBA00022857"/>
    </source>
</evidence>
<name>A0A364K5L5_9BACL</name>
<evidence type="ECO:0000313" key="13">
    <source>
        <dbReference type="EMBL" id="RAL25601.1"/>
    </source>
</evidence>
<feature type="binding site" evidence="11">
    <location>
        <position position="95"/>
    </location>
    <ligand>
        <name>FMN</name>
        <dbReference type="ChEBI" id="CHEBI:58210"/>
    </ligand>
</feature>
<feature type="binding site" evidence="11">
    <location>
        <position position="155"/>
    </location>
    <ligand>
        <name>Mg(2+)</name>
        <dbReference type="ChEBI" id="CHEBI:18420"/>
    </ligand>
</feature>
<evidence type="ECO:0000256" key="3">
    <source>
        <dbReference type="ARBA" id="ARBA00022630"/>
    </source>
</evidence>
<feature type="binding site" evidence="11">
    <location>
        <begin position="262"/>
        <end position="264"/>
    </location>
    <ligand>
        <name>FMN</name>
        <dbReference type="ChEBI" id="CHEBI:58210"/>
    </ligand>
</feature>
<reference evidence="13 14" key="1">
    <citation type="submission" date="2018-06" db="EMBL/GenBank/DDBJ databases">
        <title>Thermoflavimicrobium daqus sp. nov., a thermophilic microbe isolated from Moutai-flavour Daqu.</title>
        <authorList>
            <person name="Wang X."/>
            <person name="Zhou H."/>
        </authorList>
    </citation>
    <scope>NUCLEOTIDE SEQUENCE [LARGE SCALE GENOMIC DNA]</scope>
    <source>
        <strain evidence="13 14">FBKL4.011</strain>
    </source>
</reference>
<dbReference type="Pfam" id="PF01070">
    <property type="entry name" value="FMN_dh"/>
    <property type="match status" value="1"/>
</dbReference>
<keyword evidence="9 11" id="KW-0413">Isomerase</keyword>
<dbReference type="GO" id="GO:0008299">
    <property type="term" value="P:isoprenoid biosynthetic process"/>
    <property type="evidence" value="ECO:0007669"/>
    <property type="project" value="UniProtKB-UniRule"/>
</dbReference>
<dbReference type="InterPro" id="IPR000262">
    <property type="entry name" value="FMN-dep_DH"/>
</dbReference>
<feature type="binding site" evidence="11">
    <location>
        <position position="154"/>
    </location>
    <ligand>
        <name>substrate</name>
    </ligand>
</feature>
<feature type="domain" description="FMN-dependent dehydrogenase" evidence="12">
    <location>
        <begin position="170"/>
        <end position="326"/>
    </location>
</feature>
<dbReference type="EC" id="5.3.3.2" evidence="11"/>
<comment type="function">
    <text evidence="11">Involved in the biosynthesis of isoprenoids. Catalyzes the 1,3-allylic rearrangement of the homoallylic substrate isopentenyl (IPP) to its allylic isomer, dimethylallyl diphosphate (DMAPP).</text>
</comment>
<comment type="subunit">
    <text evidence="10 11">Homooctamer. Dimer of tetramers.</text>
</comment>
<feature type="binding site" evidence="11">
    <location>
        <begin position="65"/>
        <end position="67"/>
    </location>
    <ligand>
        <name>FMN</name>
        <dbReference type="ChEBI" id="CHEBI:58210"/>
    </ligand>
</feature>
<dbReference type="InterPro" id="IPR011179">
    <property type="entry name" value="IPdP_isomerase"/>
</dbReference>
<feature type="binding site" evidence="11">
    <location>
        <position position="124"/>
    </location>
    <ligand>
        <name>FMN</name>
        <dbReference type="ChEBI" id="CHEBI:58210"/>
    </ligand>
</feature>
<feature type="binding site" evidence="11">
    <location>
        <position position="216"/>
    </location>
    <ligand>
        <name>FMN</name>
        <dbReference type="ChEBI" id="CHEBI:58210"/>
    </ligand>
</feature>
<dbReference type="PANTHER" id="PTHR43665">
    <property type="entry name" value="ISOPENTENYL-DIPHOSPHATE DELTA-ISOMERASE"/>
    <property type="match status" value="1"/>
</dbReference>
<reference evidence="13 14" key="2">
    <citation type="submission" date="2018-06" db="EMBL/GenBank/DDBJ databases">
        <authorList>
            <person name="Zhirakovskaya E."/>
        </authorList>
    </citation>
    <scope>NUCLEOTIDE SEQUENCE [LARGE SCALE GENOMIC DNA]</scope>
    <source>
        <strain evidence="13 14">FBKL4.011</strain>
    </source>
</reference>
<dbReference type="GO" id="GO:0005737">
    <property type="term" value="C:cytoplasm"/>
    <property type="evidence" value="ECO:0007669"/>
    <property type="project" value="UniProtKB-SubCell"/>
</dbReference>
<comment type="similarity">
    <text evidence="11">Belongs to the IPP isomerase type 2 family.</text>
</comment>
<comment type="caution">
    <text evidence="11">Lacks conserved residue(s) required for the propagation of feature annotation.</text>
</comment>
<evidence type="ECO:0000256" key="9">
    <source>
        <dbReference type="ARBA" id="ARBA00023235"/>
    </source>
</evidence>
<dbReference type="InterPro" id="IPR013785">
    <property type="entry name" value="Aldolase_TIM"/>
</dbReference>
<keyword evidence="14" id="KW-1185">Reference proteome</keyword>
<dbReference type="PANTHER" id="PTHR43665:SF1">
    <property type="entry name" value="ISOPENTENYL-DIPHOSPHATE DELTA-ISOMERASE"/>
    <property type="match status" value="1"/>
</dbReference>
<evidence type="ECO:0000256" key="2">
    <source>
        <dbReference type="ARBA" id="ARBA00022490"/>
    </source>
</evidence>
<comment type="cofactor">
    <cofactor evidence="11">
        <name>NADPH</name>
        <dbReference type="ChEBI" id="CHEBI:57783"/>
    </cofactor>
</comment>
<keyword evidence="6 11" id="KW-0460">Magnesium</keyword>
<dbReference type="OrthoDB" id="9795032at2"/>
<evidence type="ECO:0000256" key="6">
    <source>
        <dbReference type="ARBA" id="ARBA00022842"/>
    </source>
</evidence>
<evidence type="ECO:0000259" key="12">
    <source>
        <dbReference type="Pfam" id="PF01070"/>
    </source>
</evidence>
<feature type="binding site" evidence="11">
    <location>
        <position position="186"/>
    </location>
    <ligand>
        <name>FMN</name>
        <dbReference type="ChEBI" id="CHEBI:58210"/>
    </ligand>
</feature>
<evidence type="ECO:0000256" key="5">
    <source>
        <dbReference type="ARBA" id="ARBA00022723"/>
    </source>
</evidence>
<dbReference type="Gene3D" id="3.20.20.70">
    <property type="entry name" value="Aldolase class I"/>
    <property type="match status" value="1"/>
</dbReference>
<evidence type="ECO:0000256" key="1">
    <source>
        <dbReference type="ARBA" id="ARBA00001917"/>
    </source>
</evidence>
<sequence>MRLISREQRKLDHLKFALQSNQEVRSAFDDIQLVHRSLPEVNLSDCKLQTSLGGKELASPLLINAMTGGAYKTEEINYRLALVAKETGLSMAVGSQKAALNNPDLARTYQVIRQANPNGVVLANLSADSSIEEAKQAIAMIHADFLQLHLNVPQELVMPEGDRYFTGLMKKIQQIVSFSPVPVIVKEVGFGMCKETYEQLLSVGVKLIDVAGRGGTNFIWVENQRREGQEYHFLYRWGQSTVISLIEAQKFHPQMELISSGGIRNPLDMIKSFVLGAKVIGMASPILRSVQEEGVETTIQTIHRWHEQLRILMTMLGAKCLSELQRVPAVILGETREWCESRGLDHYHYSRRF</sequence>
<accession>A0A364K5L5</accession>
<dbReference type="NCBIfam" id="TIGR02151">
    <property type="entry name" value="IPP_isom_2"/>
    <property type="match status" value="1"/>
</dbReference>
<dbReference type="GO" id="GO:0010181">
    <property type="term" value="F:FMN binding"/>
    <property type="evidence" value="ECO:0007669"/>
    <property type="project" value="UniProtKB-UniRule"/>
</dbReference>
<dbReference type="RefSeq" id="WP_113658214.1">
    <property type="nucleotide sequence ID" value="NZ_KZ845665.1"/>
</dbReference>
<feature type="binding site" evidence="11">
    <location>
        <begin position="283"/>
        <end position="284"/>
    </location>
    <ligand>
        <name>FMN</name>
        <dbReference type="ChEBI" id="CHEBI:58210"/>
    </ligand>
</feature>
<evidence type="ECO:0000313" key="14">
    <source>
        <dbReference type="Proteomes" id="UP000251213"/>
    </source>
</evidence>
<keyword evidence="3 11" id="KW-0285">Flavoprotein</keyword>
<keyword evidence="4 11" id="KW-0288">FMN</keyword>
<comment type="cofactor">
    <cofactor evidence="1 11">
        <name>FMN</name>
        <dbReference type="ChEBI" id="CHEBI:58210"/>
    </cofactor>
</comment>
<dbReference type="GO" id="GO:0000287">
    <property type="term" value="F:magnesium ion binding"/>
    <property type="evidence" value="ECO:0007669"/>
    <property type="project" value="UniProtKB-UniRule"/>
</dbReference>
<evidence type="ECO:0000256" key="4">
    <source>
        <dbReference type="ARBA" id="ARBA00022643"/>
    </source>
</evidence>
<organism evidence="13 14">
    <name type="scientific">Thermoflavimicrobium daqui</name>
    <dbReference type="NCBI Taxonomy" id="2137476"/>
    <lineage>
        <taxon>Bacteria</taxon>
        <taxon>Bacillati</taxon>
        <taxon>Bacillota</taxon>
        <taxon>Bacilli</taxon>
        <taxon>Bacillales</taxon>
        <taxon>Thermoactinomycetaceae</taxon>
        <taxon>Thermoflavimicrobium</taxon>
    </lineage>
</organism>
<evidence type="ECO:0000256" key="8">
    <source>
        <dbReference type="ARBA" id="ARBA00023229"/>
    </source>
</evidence>
<dbReference type="PIRSF" id="PIRSF003314">
    <property type="entry name" value="IPP_isomerase"/>
    <property type="match status" value="1"/>
</dbReference>
<comment type="caution">
    <text evidence="13">The sequence shown here is derived from an EMBL/GenBank/DDBJ whole genome shotgun (WGS) entry which is preliminary data.</text>
</comment>
<dbReference type="AlphaFoldDB" id="A0A364K5L5"/>
<keyword evidence="7 11" id="KW-0521">NADP</keyword>
<keyword evidence="5 11" id="KW-0479">Metal-binding</keyword>
<dbReference type="Proteomes" id="UP000251213">
    <property type="component" value="Unassembled WGS sequence"/>
</dbReference>